<evidence type="ECO:0000256" key="1">
    <source>
        <dbReference type="SAM" id="MobiDB-lite"/>
    </source>
</evidence>
<dbReference type="OMA" id="ACRKIAN"/>
<dbReference type="InParanoid" id="L7JVV1"/>
<name>L7JVV1_TRAHO</name>
<dbReference type="HOGENOM" id="CLU_1062399_0_0_1"/>
<evidence type="ECO:0000313" key="3">
    <source>
        <dbReference type="Proteomes" id="UP000011185"/>
    </source>
</evidence>
<dbReference type="Proteomes" id="UP000011185">
    <property type="component" value="Unassembled WGS sequence"/>
</dbReference>
<accession>L7JVV1</accession>
<sequence>MCVGLLRKMFINCRKACRKIANFVAPSNNNKDDIRSSEEERIVQRSKERIVGKRNREKSINKTESMGAGSVVIDSDISSMSGISESKSDLRDERAAKTKKIKYSKKDGESVKEHNRVLADQISDDRSSLVTLSLLKCEEVAKYEDTDNKVKKNVLDTRNDRSIHETNKVSQISVLRNKIPFKKNENYRSSSTTESSSNISLLPSDNEYEDMKPTINFKNKSDYSDLIENYENSGEQKQIIDKMKKFLKKCDRKKEKQEIGSI</sequence>
<dbReference type="EMBL" id="JH994010">
    <property type="protein sequence ID" value="ELQ74877.1"/>
    <property type="molecule type" value="Genomic_DNA"/>
</dbReference>
<keyword evidence="3" id="KW-1185">Reference proteome</keyword>
<feature type="region of interest" description="Disordered" evidence="1">
    <location>
        <begin position="186"/>
        <end position="205"/>
    </location>
</feature>
<protein>
    <submittedName>
        <fullName evidence="2">Uncharacterized protein</fullName>
    </submittedName>
</protein>
<proteinExistence type="predicted"/>
<dbReference type="OrthoDB" id="10430415at2759"/>
<gene>
    <name evidence="2" type="ORF">THOM_2184</name>
</gene>
<dbReference type="AlphaFoldDB" id="L7JVV1"/>
<dbReference type="VEuPathDB" id="MicrosporidiaDB:THOM_2184"/>
<reference evidence="2 3" key="1">
    <citation type="journal article" date="2012" name="PLoS Pathog.">
        <title>The genome of the obligate intracellular parasite Trachipleistophora hominis: new insights into microsporidian genome dynamics and reductive evolution.</title>
        <authorList>
            <person name="Heinz E."/>
            <person name="Williams T.A."/>
            <person name="Nakjang S."/>
            <person name="Noel C.J."/>
            <person name="Swan D.C."/>
            <person name="Goldberg A.V."/>
            <person name="Harris S.R."/>
            <person name="Weinmaier T."/>
            <person name="Markert S."/>
            <person name="Becher D."/>
            <person name="Bernhardt J."/>
            <person name="Dagan T."/>
            <person name="Hacker C."/>
            <person name="Lucocq J.M."/>
            <person name="Schweder T."/>
            <person name="Rattei T."/>
            <person name="Hall N."/>
            <person name="Hirt R.P."/>
            <person name="Embley T.M."/>
        </authorList>
    </citation>
    <scope>NUCLEOTIDE SEQUENCE [LARGE SCALE GENOMIC DNA]</scope>
</reference>
<organism evidence="2 3">
    <name type="scientific">Trachipleistophora hominis</name>
    <name type="common">Microsporidian parasite</name>
    <dbReference type="NCBI Taxonomy" id="72359"/>
    <lineage>
        <taxon>Eukaryota</taxon>
        <taxon>Fungi</taxon>
        <taxon>Fungi incertae sedis</taxon>
        <taxon>Microsporidia</taxon>
        <taxon>Pleistophoridae</taxon>
        <taxon>Trachipleistophora</taxon>
    </lineage>
</organism>
<evidence type="ECO:0000313" key="2">
    <source>
        <dbReference type="EMBL" id="ELQ74877.1"/>
    </source>
</evidence>